<evidence type="ECO:0000256" key="2">
    <source>
        <dbReference type="SAM" id="Coils"/>
    </source>
</evidence>
<dbReference type="GO" id="GO:0015562">
    <property type="term" value="F:efflux transmembrane transporter activity"/>
    <property type="evidence" value="ECO:0007669"/>
    <property type="project" value="InterPro"/>
</dbReference>
<comment type="similarity">
    <text evidence="1">Belongs to the outer membrane factor (OMF) (TC 1.B.17) family.</text>
</comment>
<feature type="coiled-coil region" evidence="2">
    <location>
        <begin position="407"/>
        <end position="445"/>
    </location>
</feature>
<reference evidence="3" key="1">
    <citation type="journal article" date="2010" name="ISME J.">
        <title>Metagenome of the Mediterranean deep chlorophyll maximum studied by direct and fosmid library 454 pyrosequencing.</title>
        <authorList>
            <person name="Ghai R."/>
            <person name="Martin-Cuadrado A.B."/>
            <person name="Molto A.G."/>
            <person name="Heredia I.G."/>
            <person name="Cabrera R."/>
            <person name="Martin J."/>
            <person name="Verdu M."/>
            <person name="Deschamps P."/>
            <person name="Moreira D."/>
            <person name="Lopez-Garcia P."/>
            <person name="Mira A."/>
            <person name="Rodriguez-Valera F."/>
        </authorList>
    </citation>
    <scope>NUCLEOTIDE SEQUENCE</scope>
</reference>
<sequence>MGLTTWLGCQTEGHRADADAEVLAILNERSRQILGEEAGTNLVSTTVGERPDAVSPARIIQERFADGGRTLTLPAALEMAERHNRSYQLQRETLYLQALSLTGTRHKFVWNPSSTVDLGIARQTDGGLRGDSDADVSVQKLFQTGASVTATLANDLVLYFDGKPKVPDLTLKLTQPLLRGAGAEIAAEVLTQAERDVVYAVRDYSHYQKTFAIETVGEYFRVLQDKDAVRNSYNNYLNLQKARDRAEAMAEAERLARYQVDQARQSELSARVKYLKAVESYRQALDGFKQRLSLPLGEALRLEDRALTDLVAQGLTPLELDERHGYLMAVTNRLDVLNEVDRFEDAQRKVRVAASDLKPGLDVVVDVSLKKQFYSSFSPEEFASTSGLKLKLPLNQLNERNAYRTSLINFEKQMRKLATELDSLRENIREGIRALEQERENYFIQKAALDLARQQVEVMPLLLQNDDADIRDQLEAQADLVEAQNDVTSAVVDYHVARWNLLKNLGALSVEGEQFWLKISPFLVLLPLIIQKPLRSCPR</sequence>
<dbReference type="EMBL" id="GU942983">
    <property type="protein sequence ID" value="ADD93443.1"/>
    <property type="molecule type" value="Genomic_DNA"/>
</dbReference>
<accession>D6PCJ2</accession>
<dbReference type="PANTHER" id="PTHR30203">
    <property type="entry name" value="OUTER MEMBRANE CATION EFFLUX PROTEIN"/>
    <property type="match status" value="1"/>
</dbReference>
<dbReference type="InterPro" id="IPR010131">
    <property type="entry name" value="MdtP/NodT-like"/>
</dbReference>
<dbReference type="InterPro" id="IPR003423">
    <property type="entry name" value="OMP_efflux"/>
</dbReference>
<name>D6PCJ2_9BACT</name>
<proteinExistence type="inferred from homology"/>
<dbReference type="Pfam" id="PF02321">
    <property type="entry name" value="OEP"/>
    <property type="match status" value="1"/>
</dbReference>
<evidence type="ECO:0000256" key="1">
    <source>
        <dbReference type="ARBA" id="ARBA00007613"/>
    </source>
</evidence>
<protein>
    <submittedName>
        <fullName evidence="3">Outer membrane protein-like protein</fullName>
    </submittedName>
</protein>
<dbReference type="PANTHER" id="PTHR30203:SF30">
    <property type="entry name" value="OUTER MEMBRANE PROTEIN-RELATED"/>
    <property type="match status" value="1"/>
</dbReference>
<dbReference type="AlphaFoldDB" id="D6PCJ2"/>
<keyword evidence="2" id="KW-0175">Coiled coil</keyword>
<evidence type="ECO:0000313" key="3">
    <source>
        <dbReference type="EMBL" id="ADD93443.1"/>
    </source>
</evidence>
<organism evidence="3">
    <name type="scientific">uncultured marine bacterium MedDCM-OCT-S04-C109</name>
    <dbReference type="NCBI Taxonomy" id="743050"/>
    <lineage>
        <taxon>Bacteria</taxon>
        <taxon>environmental samples</taxon>
    </lineage>
</organism>
<dbReference type="SUPFAM" id="SSF56954">
    <property type="entry name" value="Outer membrane efflux proteins (OEP)"/>
    <property type="match status" value="1"/>
</dbReference>
<dbReference type="Gene3D" id="1.20.1600.10">
    <property type="entry name" value="Outer membrane efflux proteins (OEP)"/>
    <property type="match status" value="1"/>
</dbReference>